<dbReference type="AlphaFoldDB" id="A0A915YBH1"/>
<reference evidence="1" key="1">
    <citation type="submission" date="2022-09" db="EMBL/GenBank/DDBJ databases">
        <title>Aureispira anguillicida sp. nov., isolated from Leptocephalus of Japanese eel Anguilla japonica.</title>
        <authorList>
            <person name="Yuasa K."/>
            <person name="Mekata T."/>
            <person name="Ikunari K."/>
        </authorList>
    </citation>
    <scope>NUCLEOTIDE SEQUENCE</scope>
    <source>
        <strain evidence="1">EL160426</strain>
    </source>
</reference>
<sequence>MRDKIKIAIICKGIQDFDIDQNIKYNHKPKAGDVAVFEVLELGKHSSIQGLNGNNRYIFPGDIIMAAFGSRYATGQLEGLVPKKYCENYQILGKGGAIGVITSMHAKLAAKGPTQLRMIGYATKDGKVINTKYLSHKRSRFNPQKKRKSKVILSLGASMDSGKTTTAAYLCRGMSRSAKVAYFKLTGTVYAKDRSLVRDCGACFVSDFSTLGYPSTYLCSRTELLDLYESLTNLTSKYNPEYTIVEIADGLLQRETSMLLQHKPFLATVDSVVFSGGDSMSALLGYNMLTEWGVKPAAVGGLFTASPLLAREVEEVVDIPILNLDGLSDPNVIHIFDPTKNKVTVELANSYN</sequence>
<dbReference type="RefSeq" id="WP_264791352.1">
    <property type="nucleotide sequence ID" value="NZ_AP026867.1"/>
</dbReference>
<evidence type="ECO:0000313" key="2">
    <source>
        <dbReference type="Proteomes" id="UP001060919"/>
    </source>
</evidence>
<organism evidence="1 2">
    <name type="scientific">Aureispira anguillae</name>
    <dbReference type="NCBI Taxonomy" id="2864201"/>
    <lineage>
        <taxon>Bacteria</taxon>
        <taxon>Pseudomonadati</taxon>
        <taxon>Bacteroidota</taxon>
        <taxon>Saprospiria</taxon>
        <taxon>Saprospirales</taxon>
        <taxon>Saprospiraceae</taxon>
        <taxon>Aureispira</taxon>
    </lineage>
</organism>
<protein>
    <recommendedName>
        <fullName evidence="3">DUF1611 domain-containing protein</fullName>
    </recommendedName>
</protein>
<dbReference type="Proteomes" id="UP001060919">
    <property type="component" value="Chromosome"/>
</dbReference>
<evidence type="ECO:0000313" key="1">
    <source>
        <dbReference type="EMBL" id="BDS10009.1"/>
    </source>
</evidence>
<keyword evidence="2" id="KW-1185">Reference proteome</keyword>
<name>A0A915YBH1_9BACT</name>
<proteinExistence type="predicted"/>
<gene>
    <name evidence="1" type="ORF">AsAng_0007140</name>
</gene>
<dbReference type="EMBL" id="AP026867">
    <property type="protein sequence ID" value="BDS10009.1"/>
    <property type="molecule type" value="Genomic_DNA"/>
</dbReference>
<evidence type="ECO:0008006" key="3">
    <source>
        <dbReference type="Google" id="ProtNLM"/>
    </source>
</evidence>
<accession>A0A915YBH1</accession>
<dbReference type="KEGG" id="aup:AsAng_0007140"/>